<name>A0A7S3KCS9_EUPCR</name>
<accession>A0A7S3KCS9</accession>
<evidence type="ECO:0000256" key="2">
    <source>
        <dbReference type="ARBA" id="ARBA00022723"/>
    </source>
</evidence>
<sequence length="239" mass="26376">MNFNKHNIFGRVGFDTTSSRDASLPYKRSNYEGFKTKPRLSVPPVLTKDGLHNNHNQNNPSNFTGKLWHKNTSVKIHHPKTLDKETPNKFSPSFQTPPKKSSKASPILQNISGMYKNSTLSSVGNQHKFLNKNLTSLPLGTIAGKQIYKCSDCSKSPVGVVRAYAINSNQGSVRPYNEDRVVAYNTTIKSQTGGDVQFTFIAVYDGHGGQSCANYLSKELHFLLADDSTLLSNPLAALK</sequence>
<proteinExistence type="predicted"/>
<feature type="region of interest" description="Disordered" evidence="5">
    <location>
        <begin position="78"/>
        <end position="104"/>
    </location>
</feature>
<evidence type="ECO:0000256" key="3">
    <source>
        <dbReference type="ARBA" id="ARBA00022801"/>
    </source>
</evidence>
<dbReference type="SUPFAM" id="SSF81606">
    <property type="entry name" value="PP2C-like"/>
    <property type="match status" value="1"/>
</dbReference>
<reference evidence="7" key="1">
    <citation type="submission" date="2021-01" db="EMBL/GenBank/DDBJ databases">
        <authorList>
            <person name="Corre E."/>
            <person name="Pelletier E."/>
            <person name="Niang G."/>
            <person name="Scheremetjew M."/>
            <person name="Finn R."/>
            <person name="Kale V."/>
            <person name="Holt S."/>
            <person name="Cochrane G."/>
            <person name="Meng A."/>
            <person name="Brown T."/>
            <person name="Cohen L."/>
        </authorList>
    </citation>
    <scope>NUCLEOTIDE SEQUENCE</scope>
    <source>
        <strain evidence="7">CT5</strain>
    </source>
</reference>
<dbReference type="GO" id="GO:0004721">
    <property type="term" value="F:phosphoprotein phosphatase activity"/>
    <property type="evidence" value="ECO:0007669"/>
    <property type="project" value="UniProtKB-KW"/>
</dbReference>
<evidence type="ECO:0000256" key="4">
    <source>
        <dbReference type="ARBA" id="ARBA00022912"/>
    </source>
</evidence>
<dbReference type="PROSITE" id="PS51746">
    <property type="entry name" value="PPM_2"/>
    <property type="match status" value="1"/>
</dbReference>
<evidence type="ECO:0000256" key="1">
    <source>
        <dbReference type="ARBA" id="ARBA00004170"/>
    </source>
</evidence>
<feature type="compositionally biased region" description="Polar residues" evidence="5">
    <location>
        <begin position="88"/>
        <end position="104"/>
    </location>
</feature>
<keyword evidence="2" id="KW-0479">Metal-binding</keyword>
<dbReference type="InterPro" id="IPR036457">
    <property type="entry name" value="PPM-type-like_dom_sf"/>
</dbReference>
<dbReference type="GO" id="GO:0016020">
    <property type="term" value="C:membrane"/>
    <property type="evidence" value="ECO:0007669"/>
    <property type="project" value="UniProtKB-SubCell"/>
</dbReference>
<dbReference type="InterPro" id="IPR000222">
    <property type="entry name" value="PP2C_BS"/>
</dbReference>
<comment type="subcellular location">
    <subcellularLocation>
        <location evidence="1">Membrane</location>
        <topology evidence="1">Peripheral membrane protein</topology>
    </subcellularLocation>
</comment>
<keyword evidence="3" id="KW-0378">Hydrolase</keyword>
<evidence type="ECO:0000259" key="6">
    <source>
        <dbReference type="PROSITE" id="PS51746"/>
    </source>
</evidence>
<evidence type="ECO:0000313" key="7">
    <source>
        <dbReference type="EMBL" id="CAE0379245.1"/>
    </source>
</evidence>
<dbReference type="Gene3D" id="3.60.40.10">
    <property type="entry name" value="PPM-type phosphatase domain"/>
    <property type="match status" value="1"/>
</dbReference>
<protein>
    <recommendedName>
        <fullName evidence="6">PPM-type phosphatase domain-containing protein</fullName>
    </recommendedName>
</protein>
<keyword evidence="4" id="KW-0904">Protein phosphatase</keyword>
<dbReference type="PROSITE" id="PS01032">
    <property type="entry name" value="PPM_1"/>
    <property type="match status" value="1"/>
</dbReference>
<dbReference type="InterPro" id="IPR001932">
    <property type="entry name" value="PPM-type_phosphatase-like_dom"/>
</dbReference>
<dbReference type="AlphaFoldDB" id="A0A7S3KCS9"/>
<dbReference type="EMBL" id="HBIK01008825">
    <property type="protein sequence ID" value="CAE0379245.1"/>
    <property type="molecule type" value="Transcribed_RNA"/>
</dbReference>
<gene>
    <name evidence="7" type="ORF">ECRA1380_LOCUS4205</name>
</gene>
<evidence type="ECO:0000256" key="5">
    <source>
        <dbReference type="SAM" id="MobiDB-lite"/>
    </source>
</evidence>
<dbReference type="GO" id="GO:0046872">
    <property type="term" value="F:metal ion binding"/>
    <property type="evidence" value="ECO:0007669"/>
    <property type="project" value="UniProtKB-KW"/>
</dbReference>
<feature type="domain" description="PPM-type phosphatase" evidence="6">
    <location>
        <begin position="163"/>
        <end position="239"/>
    </location>
</feature>
<organism evidence="7">
    <name type="scientific">Euplotes crassus</name>
    <dbReference type="NCBI Taxonomy" id="5936"/>
    <lineage>
        <taxon>Eukaryota</taxon>
        <taxon>Sar</taxon>
        <taxon>Alveolata</taxon>
        <taxon>Ciliophora</taxon>
        <taxon>Intramacronucleata</taxon>
        <taxon>Spirotrichea</taxon>
        <taxon>Hypotrichia</taxon>
        <taxon>Euplotida</taxon>
        <taxon>Euplotidae</taxon>
        <taxon>Moneuplotes</taxon>
    </lineage>
</organism>